<organism evidence="1 2">
    <name type="scientific">Ruegeria profundi</name>
    <dbReference type="NCBI Taxonomy" id="1685378"/>
    <lineage>
        <taxon>Bacteria</taxon>
        <taxon>Pseudomonadati</taxon>
        <taxon>Pseudomonadota</taxon>
        <taxon>Alphaproteobacteria</taxon>
        <taxon>Rhodobacterales</taxon>
        <taxon>Roseobacteraceae</taxon>
        <taxon>Ruegeria</taxon>
    </lineage>
</organism>
<keyword evidence="2" id="KW-1185">Reference proteome</keyword>
<reference evidence="2" key="1">
    <citation type="submission" date="2015-12" db="EMBL/GenBank/DDBJ databases">
        <authorList>
            <person name="Zhang G."/>
            <person name="Stingl U."/>
        </authorList>
    </citation>
    <scope>NUCLEOTIDE SEQUENCE [LARGE SCALE GENOMIC DNA]</scope>
    <source>
        <strain evidence="2">ZGT108</strain>
    </source>
</reference>
<protein>
    <submittedName>
        <fullName evidence="1">Uncharacterized protein</fullName>
    </submittedName>
</protein>
<evidence type="ECO:0000313" key="2">
    <source>
        <dbReference type="Proteomes" id="UP000053690"/>
    </source>
</evidence>
<dbReference type="STRING" id="1685378.AVO44_16340"/>
<evidence type="ECO:0000313" key="1">
    <source>
        <dbReference type="EMBL" id="KUJ77485.1"/>
    </source>
</evidence>
<proteinExistence type="predicted"/>
<accession>A0A0X3TP06</accession>
<gene>
    <name evidence="1" type="ORF">AVO44_16340</name>
</gene>
<dbReference type="AlphaFoldDB" id="A0A0X3TP06"/>
<comment type="caution">
    <text evidence="1">The sequence shown here is derived from an EMBL/GenBank/DDBJ whole genome shotgun (WGS) entry which is preliminary data.</text>
</comment>
<dbReference type="EMBL" id="LQBP01000009">
    <property type="protein sequence ID" value="KUJ77485.1"/>
    <property type="molecule type" value="Genomic_DNA"/>
</dbReference>
<sequence>MLTRSAYLASAGGWPMCMVTECLERWSQPLAVRVDVRSLDASQNVLRRAKAEDGFQQGPAHDRH</sequence>
<dbReference type="Proteomes" id="UP000053690">
    <property type="component" value="Unassembled WGS sequence"/>
</dbReference>
<name>A0A0X3TP06_9RHOB</name>